<evidence type="ECO:0000313" key="1">
    <source>
        <dbReference type="EMBL" id="KPY97260.1"/>
    </source>
</evidence>
<evidence type="ECO:0000313" key="2">
    <source>
        <dbReference type="Proteomes" id="UP000050384"/>
    </source>
</evidence>
<accession>A0A0Q0BS29</accession>
<dbReference type="Gene3D" id="3.40.190.10">
    <property type="entry name" value="Periplasmic binding protein-like II"/>
    <property type="match status" value="1"/>
</dbReference>
<protein>
    <submittedName>
        <fullName evidence="1">Bacterial extracellular solute-binding protein, family 5</fullName>
    </submittedName>
</protein>
<organism evidence="1 2">
    <name type="scientific">Pseudomonas syringae pv. spinaceae</name>
    <dbReference type="NCBI Taxonomy" id="264459"/>
    <lineage>
        <taxon>Bacteria</taxon>
        <taxon>Pseudomonadati</taxon>
        <taxon>Pseudomonadota</taxon>
        <taxon>Gammaproteobacteria</taxon>
        <taxon>Pseudomonadales</taxon>
        <taxon>Pseudomonadaceae</taxon>
        <taxon>Pseudomonas</taxon>
        <taxon>Pseudomonas syringae</taxon>
    </lineage>
</organism>
<dbReference type="Proteomes" id="UP000050384">
    <property type="component" value="Unassembled WGS sequence"/>
</dbReference>
<name>A0A0Q0BS29_PSESX</name>
<dbReference type="EMBL" id="LJRI01000551">
    <property type="protein sequence ID" value="KPY97260.1"/>
    <property type="molecule type" value="Genomic_DNA"/>
</dbReference>
<reference evidence="1 2" key="1">
    <citation type="submission" date="2015-09" db="EMBL/GenBank/DDBJ databases">
        <title>Genome announcement of multiple Pseudomonas syringae strains.</title>
        <authorList>
            <person name="Thakur S."/>
            <person name="Wang P.W."/>
            <person name="Gong Y."/>
            <person name="Weir B.S."/>
            <person name="Guttman D.S."/>
        </authorList>
    </citation>
    <scope>NUCLEOTIDE SEQUENCE [LARGE SCALE GENOMIC DNA]</scope>
    <source>
        <strain evidence="1 2">ICMP16929</strain>
    </source>
</reference>
<dbReference type="PATRIC" id="fig|264459.3.peg.1179"/>
<proteinExistence type="predicted"/>
<comment type="caution">
    <text evidence="1">The sequence shown here is derived from an EMBL/GenBank/DDBJ whole genome shotgun (WGS) entry which is preliminary data.</text>
</comment>
<sequence length="60" mass="6666">MLRHTRLLQRLILGVALLSGWQVTQAAPTHALTVYGEAPKYPAGFQHFDYVNPNAPKAVH</sequence>
<gene>
    <name evidence="1" type="ORF">ALO94_00690</name>
</gene>
<dbReference type="AlphaFoldDB" id="A0A0Q0BS29"/>